<evidence type="ECO:0000259" key="7">
    <source>
        <dbReference type="PROSITE" id="PS01033"/>
    </source>
</evidence>
<dbReference type="InterPro" id="IPR009050">
    <property type="entry name" value="Globin-like_sf"/>
</dbReference>
<dbReference type="SUPFAM" id="SSF46458">
    <property type="entry name" value="Globin-like"/>
    <property type="match status" value="1"/>
</dbReference>
<evidence type="ECO:0000256" key="1">
    <source>
        <dbReference type="ARBA" id="ARBA00005177"/>
    </source>
</evidence>
<dbReference type="EMBL" id="JAVFWL010000004">
    <property type="protein sequence ID" value="KAK6750043.1"/>
    <property type="molecule type" value="Genomic_DNA"/>
</dbReference>
<name>A0ABR1DHU3_NECAM</name>
<dbReference type="InterPro" id="IPR008826">
    <property type="entry name" value="Se-bd"/>
</dbReference>
<comment type="catalytic activity">
    <reaction evidence="6">
        <text>methanethiol + O2 + H2O = hydrogen sulfide + formaldehyde + H2O2 + H(+)</text>
        <dbReference type="Rhea" id="RHEA:11812"/>
        <dbReference type="ChEBI" id="CHEBI:15377"/>
        <dbReference type="ChEBI" id="CHEBI:15378"/>
        <dbReference type="ChEBI" id="CHEBI:15379"/>
        <dbReference type="ChEBI" id="CHEBI:16007"/>
        <dbReference type="ChEBI" id="CHEBI:16240"/>
        <dbReference type="ChEBI" id="CHEBI:16842"/>
        <dbReference type="ChEBI" id="CHEBI:29919"/>
        <dbReference type="EC" id="1.8.3.4"/>
    </reaction>
</comment>
<evidence type="ECO:0000256" key="6">
    <source>
        <dbReference type="ARBA" id="ARBA00047539"/>
    </source>
</evidence>
<dbReference type="InterPro" id="IPR000971">
    <property type="entry name" value="Globin"/>
</dbReference>
<sequence length="648" mass="73119">MDHCKTICCGPGYASPKEATKGPREKVLFVTCAHTNPDGHDMFVAIDVDPNSKTFCQILSRVVFPNKGDEVHHSGWNACSSCYDKPSAKRTHIVLPCLNSSRIYIINVENERDIRLEKTIEPAQLFKYGVSFPHTSHCLADGSIMISTLGDAHGNHKGNFILLDGRTFEPKGCWLDEARSVAFNYDFWYQPRRDVMISTEWGTPNSIKQGFVPSDVANGLYGRSVHLFKWSTHEKLQTIELPMEDGATPLEVRFKHEPSSPHAFVGTALGSSLFLLSPKIEGSSTYEAKCVVKIPSKQVEGWLLPEMPSLITDILISMDDRFLYVSNWIHGDIRQYDITDPENIRLNGQIFLGGSIHEESGVKVLDDEELKKPPAACYVKGRRVEGGPQMLQLSLDGRRLYVTTSLYRKWDEQFYPGLVRTGALMLHVDVDNNGEDLFLDTRCAIPEAIAPPTFGSKSIISLCGKVKFTQHNAPTGTSTATQSSFEVYEMVAPPDVKRCTVASLSRCEVGKTPDKIQHGKDIYKYLFSRYPEIRNYYKGAENFTTEDVQNSERFEKLGTSVLLYIHLLANTYDNEHVFRALCREIMDKHKTRGIEPTWWKAFFDMFPAFLETKGAALSDEDKEAWIVLGVRFNDECQEHLTHLGLPHL</sequence>
<dbReference type="PANTHER" id="PTHR23300">
    <property type="entry name" value="METHANETHIOL OXIDASE"/>
    <property type="match status" value="1"/>
</dbReference>
<evidence type="ECO:0000313" key="8">
    <source>
        <dbReference type="EMBL" id="KAK6750043.1"/>
    </source>
</evidence>
<evidence type="ECO:0000256" key="5">
    <source>
        <dbReference type="ARBA" id="ARBA00023266"/>
    </source>
</evidence>
<gene>
    <name evidence="8" type="primary">Necator_chrIV.g15486</name>
    <name evidence="8" type="ORF">RB195_002191</name>
</gene>
<accession>A0ABR1DHU3</accession>
<protein>
    <recommendedName>
        <fullName evidence="4">Methanethiol oxidase</fullName>
        <ecNumber evidence="3">1.8.3.4</ecNumber>
    </recommendedName>
</protein>
<keyword evidence="9" id="KW-1185">Reference proteome</keyword>
<dbReference type="PROSITE" id="PS01033">
    <property type="entry name" value="GLOBIN"/>
    <property type="match status" value="1"/>
</dbReference>
<comment type="pathway">
    <text evidence="1">Organosulfur degradation.</text>
</comment>
<dbReference type="InterPro" id="IPR044399">
    <property type="entry name" value="Mb-like_M"/>
</dbReference>
<keyword evidence="5" id="KW-0711">Selenium</keyword>
<dbReference type="InterPro" id="IPR015943">
    <property type="entry name" value="WD40/YVTN_repeat-like_dom_sf"/>
</dbReference>
<dbReference type="Gene3D" id="1.10.490.10">
    <property type="entry name" value="Globins"/>
    <property type="match status" value="1"/>
</dbReference>
<dbReference type="Proteomes" id="UP001303046">
    <property type="component" value="Unassembled WGS sequence"/>
</dbReference>
<evidence type="ECO:0000256" key="3">
    <source>
        <dbReference type="ARBA" id="ARBA00012510"/>
    </source>
</evidence>
<dbReference type="InterPro" id="IPR012292">
    <property type="entry name" value="Globin/Proto"/>
</dbReference>
<dbReference type="CDD" id="cd01040">
    <property type="entry name" value="Mb-like"/>
    <property type="match status" value="1"/>
</dbReference>
<comment type="similarity">
    <text evidence="2">Belongs to the selenium-binding protein family.</text>
</comment>
<dbReference type="EC" id="1.8.3.4" evidence="3"/>
<evidence type="ECO:0000256" key="4">
    <source>
        <dbReference type="ARBA" id="ARBA00015601"/>
    </source>
</evidence>
<evidence type="ECO:0000256" key="2">
    <source>
        <dbReference type="ARBA" id="ARBA00005606"/>
    </source>
</evidence>
<reference evidence="8 9" key="1">
    <citation type="submission" date="2023-08" db="EMBL/GenBank/DDBJ databases">
        <title>A Necator americanus chromosomal reference genome.</title>
        <authorList>
            <person name="Ilik V."/>
            <person name="Petrzelkova K.J."/>
            <person name="Pardy F."/>
            <person name="Fuh T."/>
            <person name="Niatou-Singa F.S."/>
            <person name="Gouil Q."/>
            <person name="Baker L."/>
            <person name="Ritchie M.E."/>
            <person name="Jex A.R."/>
            <person name="Gazzola D."/>
            <person name="Li H."/>
            <person name="Toshio Fujiwara R."/>
            <person name="Zhan B."/>
            <person name="Aroian R.V."/>
            <person name="Pafco B."/>
            <person name="Schwarz E.M."/>
        </authorList>
    </citation>
    <scope>NUCLEOTIDE SEQUENCE [LARGE SCALE GENOMIC DNA]</scope>
    <source>
        <strain evidence="8 9">Aroian</strain>
        <tissue evidence="8">Whole animal</tissue>
    </source>
</reference>
<proteinExistence type="inferred from homology"/>
<dbReference type="Pfam" id="PF05694">
    <property type="entry name" value="SBP56"/>
    <property type="match status" value="1"/>
</dbReference>
<dbReference type="SUPFAM" id="SSF101908">
    <property type="entry name" value="Putative isomerase YbhE"/>
    <property type="match status" value="1"/>
</dbReference>
<dbReference type="Gene3D" id="2.130.10.10">
    <property type="entry name" value="YVTN repeat-like/Quinoprotein amine dehydrogenase"/>
    <property type="match status" value="1"/>
</dbReference>
<dbReference type="Pfam" id="PF00042">
    <property type="entry name" value="Globin"/>
    <property type="match status" value="1"/>
</dbReference>
<evidence type="ECO:0000313" key="9">
    <source>
        <dbReference type="Proteomes" id="UP001303046"/>
    </source>
</evidence>
<feature type="domain" description="Globin" evidence="7">
    <location>
        <begin position="500"/>
        <end position="641"/>
    </location>
</feature>
<comment type="caution">
    <text evidence="8">The sequence shown here is derived from an EMBL/GenBank/DDBJ whole genome shotgun (WGS) entry which is preliminary data.</text>
</comment>
<organism evidence="8 9">
    <name type="scientific">Necator americanus</name>
    <name type="common">Human hookworm</name>
    <dbReference type="NCBI Taxonomy" id="51031"/>
    <lineage>
        <taxon>Eukaryota</taxon>
        <taxon>Metazoa</taxon>
        <taxon>Ecdysozoa</taxon>
        <taxon>Nematoda</taxon>
        <taxon>Chromadorea</taxon>
        <taxon>Rhabditida</taxon>
        <taxon>Rhabditina</taxon>
        <taxon>Rhabditomorpha</taxon>
        <taxon>Strongyloidea</taxon>
        <taxon>Ancylostomatidae</taxon>
        <taxon>Bunostominae</taxon>
        <taxon>Necator</taxon>
    </lineage>
</organism>
<dbReference type="PANTHER" id="PTHR23300:SF0">
    <property type="entry name" value="METHANETHIOL OXIDASE"/>
    <property type="match status" value="1"/>
</dbReference>